<accession>G0PAZ5</accession>
<keyword evidence="1" id="KW-0812">Transmembrane</keyword>
<proteinExistence type="predicted"/>
<dbReference type="AlphaFoldDB" id="G0PAZ5"/>
<keyword evidence="3" id="KW-1185">Reference proteome</keyword>
<evidence type="ECO:0000313" key="3">
    <source>
        <dbReference type="Proteomes" id="UP000008068"/>
    </source>
</evidence>
<feature type="transmembrane region" description="Helical" evidence="1">
    <location>
        <begin position="48"/>
        <end position="69"/>
    </location>
</feature>
<dbReference type="HOGENOM" id="CLU_1267889_0_0_1"/>
<dbReference type="Proteomes" id="UP000008068">
    <property type="component" value="Unassembled WGS sequence"/>
</dbReference>
<organism evidence="3">
    <name type="scientific">Caenorhabditis brenneri</name>
    <name type="common">Nematode worm</name>
    <dbReference type="NCBI Taxonomy" id="135651"/>
    <lineage>
        <taxon>Eukaryota</taxon>
        <taxon>Metazoa</taxon>
        <taxon>Ecdysozoa</taxon>
        <taxon>Nematoda</taxon>
        <taxon>Chromadorea</taxon>
        <taxon>Rhabditida</taxon>
        <taxon>Rhabditina</taxon>
        <taxon>Rhabditomorpha</taxon>
        <taxon>Rhabditoidea</taxon>
        <taxon>Rhabditidae</taxon>
        <taxon>Peloderinae</taxon>
        <taxon>Caenorhabditis</taxon>
    </lineage>
</organism>
<feature type="transmembrane region" description="Helical" evidence="1">
    <location>
        <begin position="118"/>
        <end position="137"/>
    </location>
</feature>
<sequence length="218" mass="24444">MGYHFKLLEDIDCCTSVTLIFGQLVAAFFMFLGIYLHVTTNDPIFKEYLIIAIWAFCIGLPAFTVVWFAMTKVSDYLMNKPTMKRCRTRLLIWLGGTVLITFGALCPFHTGAFGSDQIAFVLSLTIVLTNVYANLVVDETPICHIKYKNNWKTCAAIVVLNILVMVAGECVHRWLHPFQPSPHPSTVMHFMASIFFGFALVDFGIALFHGVGLGKRPP</sequence>
<feature type="transmembrane region" description="Helical" evidence="1">
    <location>
        <begin position="90"/>
        <end position="112"/>
    </location>
</feature>
<feature type="transmembrane region" description="Helical" evidence="1">
    <location>
        <begin position="12"/>
        <end position="36"/>
    </location>
</feature>
<evidence type="ECO:0000313" key="2">
    <source>
        <dbReference type="EMBL" id="EGT50057.1"/>
    </source>
</evidence>
<name>G0PAZ5_CAEBE</name>
<protein>
    <submittedName>
        <fullName evidence="2">Uncharacterized protein</fullName>
    </submittedName>
</protein>
<gene>
    <name evidence="2" type="ORF">CAEBREN_08916</name>
</gene>
<dbReference type="InParanoid" id="G0PAZ5"/>
<keyword evidence="1" id="KW-0472">Membrane</keyword>
<keyword evidence="1" id="KW-1133">Transmembrane helix</keyword>
<reference evidence="3" key="1">
    <citation type="submission" date="2011-07" db="EMBL/GenBank/DDBJ databases">
        <authorList>
            <consortium name="Caenorhabditis brenneri Sequencing and Analysis Consortium"/>
            <person name="Wilson R.K."/>
        </authorList>
    </citation>
    <scope>NUCLEOTIDE SEQUENCE [LARGE SCALE GENOMIC DNA]</scope>
    <source>
        <strain evidence="3">PB2801</strain>
    </source>
</reference>
<feature type="transmembrane region" description="Helical" evidence="1">
    <location>
        <begin position="187"/>
        <end position="208"/>
    </location>
</feature>
<evidence type="ECO:0000256" key="1">
    <source>
        <dbReference type="SAM" id="Phobius"/>
    </source>
</evidence>
<dbReference type="EMBL" id="GL380195">
    <property type="protein sequence ID" value="EGT50057.1"/>
    <property type="molecule type" value="Genomic_DNA"/>
</dbReference>